<dbReference type="PANTHER" id="PTHR13554:SF10">
    <property type="entry name" value="26S PROTEASOME NON-ATPASE REGULATORY SUBUNIT 5"/>
    <property type="match status" value="1"/>
</dbReference>
<dbReference type="GeneID" id="105273379"/>
<dbReference type="GO" id="GO:0005829">
    <property type="term" value="C:cytosol"/>
    <property type="evidence" value="ECO:0007669"/>
    <property type="project" value="TreeGrafter"/>
</dbReference>
<evidence type="ECO:0000313" key="6">
    <source>
        <dbReference type="Proteomes" id="UP000694866"/>
    </source>
</evidence>
<dbReference type="Gene3D" id="1.25.10.10">
    <property type="entry name" value="Leucine-rich Repeat Variant"/>
    <property type="match status" value="1"/>
</dbReference>
<protein>
    <recommendedName>
        <fullName evidence="2">26S proteasome non-ATPase regulatory subunit 5</fullName>
    </recommendedName>
</protein>
<reference evidence="4" key="1">
    <citation type="submission" date="2015-01" db="EMBL/GenBank/DDBJ databases">
        <title>Transcriptome Assembly of Fopius arisanus.</title>
        <authorList>
            <person name="Geib S."/>
        </authorList>
    </citation>
    <scope>NUCLEOTIDE SEQUENCE</scope>
</reference>
<dbReference type="OrthoDB" id="10250600at2759"/>
<name>A0A0C9PQT3_9HYME</name>
<dbReference type="KEGG" id="fas:105273379"/>
<evidence type="ECO:0000313" key="7">
    <source>
        <dbReference type="RefSeq" id="XP_011314087.1"/>
    </source>
</evidence>
<organism evidence="4">
    <name type="scientific">Fopius arisanus</name>
    <dbReference type="NCBI Taxonomy" id="64838"/>
    <lineage>
        <taxon>Eukaryota</taxon>
        <taxon>Metazoa</taxon>
        <taxon>Ecdysozoa</taxon>
        <taxon>Arthropoda</taxon>
        <taxon>Hexapoda</taxon>
        <taxon>Insecta</taxon>
        <taxon>Pterygota</taxon>
        <taxon>Neoptera</taxon>
        <taxon>Endopterygota</taxon>
        <taxon>Hymenoptera</taxon>
        <taxon>Apocrita</taxon>
        <taxon>Ichneumonoidea</taxon>
        <taxon>Braconidae</taxon>
        <taxon>Opiinae</taxon>
        <taxon>Fopius</taxon>
    </lineage>
</organism>
<gene>
    <name evidence="4" type="primary">PSMD5_0</name>
    <name evidence="7" type="synonym">LOC105273379</name>
    <name evidence="3" type="synonym">PSMD5_2</name>
    <name evidence="5" type="synonym">PSMD5_3</name>
    <name evidence="3" type="ORF">g.52128</name>
    <name evidence="5" type="ORF">g.52130</name>
    <name evidence="4" type="ORF">g.52133</name>
</gene>
<evidence type="ECO:0000313" key="3">
    <source>
        <dbReference type="EMBL" id="JAG73368.1"/>
    </source>
</evidence>
<dbReference type="EMBL" id="GBYB01003601">
    <property type="protein sequence ID" value="JAG73368.1"/>
    <property type="molecule type" value="Transcribed_RNA"/>
</dbReference>
<dbReference type="GO" id="GO:0043248">
    <property type="term" value="P:proteasome assembly"/>
    <property type="evidence" value="ECO:0007669"/>
    <property type="project" value="InterPro"/>
</dbReference>
<dbReference type="SUPFAM" id="SSF48371">
    <property type="entry name" value="ARM repeat"/>
    <property type="match status" value="1"/>
</dbReference>
<dbReference type="EMBL" id="GBYB01003603">
    <property type="protein sequence ID" value="JAG73370.1"/>
    <property type="molecule type" value="Transcribed_RNA"/>
</dbReference>
<evidence type="ECO:0000256" key="1">
    <source>
        <dbReference type="ARBA" id="ARBA00006823"/>
    </source>
</evidence>
<dbReference type="Pfam" id="PF10508">
    <property type="entry name" value="Proteasom_PSMB"/>
    <property type="match status" value="1"/>
</dbReference>
<dbReference type="GO" id="GO:0000502">
    <property type="term" value="C:proteasome complex"/>
    <property type="evidence" value="ECO:0007669"/>
    <property type="project" value="UniProtKB-KW"/>
</dbReference>
<evidence type="ECO:0000256" key="2">
    <source>
        <dbReference type="ARBA" id="ARBA00014933"/>
    </source>
</evidence>
<dbReference type="PANTHER" id="PTHR13554">
    <property type="entry name" value="26S PROTEASOME NON-ATPASE REGULATORY SUBUNIT 5-RELATED"/>
    <property type="match status" value="1"/>
</dbReference>
<evidence type="ECO:0000313" key="4">
    <source>
        <dbReference type="EMBL" id="JAG73370.1"/>
    </source>
</evidence>
<keyword evidence="7" id="KW-0647">Proteasome</keyword>
<reference evidence="7" key="2">
    <citation type="submission" date="2025-04" db="UniProtKB">
        <authorList>
            <consortium name="RefSeq"/>
        </authorList>
    </citation>
    <scope>IDENTIFICATION</scope>
</reference>
<evidence type="ECO:0000313" key="5">
    <source>
        <dbReference type="EMBL" id="JAG73371.1"/>
    </source>
</evidence>
<sequence>MVRNDVCLCSTQNIIISGLKVNIVKVQNPCKMTAEWCRRKINHLSELNDEDEKIKILEELFLKLTSLTSVELENTACNLDFNRLFLQLTSNTDTYCEEICKSLTLLFGALRPGAIYQRYPLEMYQYLNHRNAAVKILVLKNIEKTLENIEQVPRLINDINLLIRVIETIGDENLNVALIAMNMMKKIGRVPDGVKIIYTGPMLRAFARLIPKNDAVTFRVYEVIVDIAKSSPEGLEASANSGFLASLLQILDSDDVLLQLNTLEALTELASTQEGLNYLEERSVLKKLANQIREANENVLSRVLIPGLMKFFGNVAKSRPDEIFSKYPFVILALFQVIEEDDAVLLSNALDTLGYVSSSIEGKYALESLGDAMPRTIKRISLIIEKHPTELRLRALDNLALIIHIDKSQQDNRILSLTKSWFDLLHDESLTFIVNLCKQPFDDIRQSCMQVLVEIASQMWGQEYIAAMPGLIEFLLDRSAEAFNNCKQIKYQIVKNLSEASSDIFDSATRQQLQLFVQQGPFFVDLQTQVATESTS</sequence>
<comment type="similarity">
    <text evidence="1">Belongs to the proteasome subunit S5B/HSM3 family.</text>
</comment>
<dbReference type="InterPro" id="IPR016024">
    <property type="entry name" value="ARM-type_fold"/>
</dbReference>
<accession>A0A9R1TQW2</accession>
<dbReference type="Proteomes" id="UP000694866">
    <property type="component" value="Unplaced"/>
</dbReference>
<dbReference type="InterPro" id="IPR011989">
    <property type="entry name" value="ARM-like"/>
</dbReference>
<dbReference type="AlphaFoldDB" id="A0A0C9PQT3"/>
<dbReference type="InterPro" id="IPR019538">
    <property type="entry name" value="PSMD5"/>
</dbReference>
<keyword evidence="6" id="KW-1185">Reference proteome</keyword>
<proteinExistence type="inferred from homology"/>
<dbReference type="EMBL" id="GBYB01003604">
    <property type="protein sequence ID" value="JAG73371.1"/>
    <property type="molecule type" value="Transcribed_RNA"/>
</dbReference>
<dbReference type="RefSeq" id="XP_011314087.1">
    <property type="nucleotide sequence ID" value="XM_011315785.1"/>
</dbReference>
<accession>A0A0C9PQT3</accession>